<dbReference type="Proteomes" id="UP001164746">
    <property type="component" value="Chromosome 5"/>
</dbReference>
<dbReference type="EMBL" id="CP111016">
    <property type="protein sequence ID" value="WAR04725.1"/>
    <property type="molecule type" value="Genomic_DNA"/>
</dbReference>
<accession>A0ABY7E4G8</accession>
<dbReference type="SUPFAM" id="SSF52743">
    <property type="entry name" value="Subtilisin-like"/>
    <property type="match status" value="1"/>
</dbReference>
<evidence type="ECO:0000313" key="2">
    <source>
        <dbReference type="EMBL" id="WAR04725.1"/>
    </source>
</evidence>
<evidence type="ECO:0000256" key="1">
    <source>
        <dbReference type="PROSITE-ProRule" id="PRU01240"/>
    </source>
</evidence>
<evidence type="ECO:0000313" key="3">
    <source>
        <dbReference type="Proteomes" id="UP001164746"/>
    </source>
</evidence>
<comment type="similarity">
    <text evidence="1">Belongs to the peptidase S8 family.</text>
</comment>
<dbReference type="PROSITE" id="PS51892">
    <property type="entry name" value="SUBTILASE"/>
    <property type="match status" value="1"/>
</dbReference>
<sequence>MISRGLAGSLRRGRHDGNGRFHLAILYFPTAKYSSDGVKTIYQDSNIYSAAGIDTFCQCPPYFDEAQEIDRSWAQGYTGRNVVIAVTDVGVDVDSPNLRENIASHLSFNFVDNNSDPRPEIFPDYQESLRLTK</sequence>
<dbReference type="Gene3D" id="3.40.50.200">
    <property type="entry name" value="Peptidase S8/S53 domain"/>
    <property type="match status" value="1"/>
</dbReference>
<protein>
    <submittedName>
        <fullName evidence="2">SUBV-like protein</fullName>
    </submittedName>
</protein>
<name>A0ABY7E4G8_MYAAR</name>
<keyword evidence="3" id="KW-1185">Reference proteome</keyword>
<comment type="caution">
    <text evidence="1">Lacks conserved residue(s) required for the propagation of feature annotation.</text>
</comment>
<gene>
    <name evidence="2" type="ORF">MAR_020094</name>
</gene>
<proteinExistence type="inferred from homology"/>
<organism evidence="2 3">
    <name type="scientific">Mya arenaria</name>
    <name type="common">Soft-shell clam</name>
    <dbReference type="NCBI Taxonomy" id="6604"/>
    <lineage>
        <taxon>Eukaryota</taxon>
        <taxon>Metazoa</taxon>
        <taxon>Spiralia</taxon>
        <taxon>Lophotrochozoa</taxon>
        <taxon>Mollusca</taxon>
        <taxon>Bivalvia</taxon>
        <taxon>Autobranchia</taxon>
        <taxon>Heteroconchia</taxon>
        <taxon>Euheterodonta</taxon>
        <taxon>Imparidentia</taxon>
        <taxon>Neoheterodontei</taxon>
        <taxon>Myida</taxon>
        <taxon>Myoidea</taxon>
        <taxon>Myidae</taxon>
        <taxon>Mya</taxon>
    </lineage>
</organism>
<reference evidence="2" key="1">
    <citation type="submission" date="2022-11" db="EMBL/GenBank/DDBJ databases">
        <title>Centuries of genome instability and evolution in soft-shell clam transmissible cancer (bioRxiv).</title>
        <authorList>
            <person name="Hart S.F.M."/>
            <person name="Yonemitsu M.A."/>
            <person name="Giersch R.M."/>
            <person name="Beal B.F."/>
            <person name="Arriagada G."/>
            <person name="Davis B.W."/>
            <person name="Ostrander E.A."/>
            <person name="Goff S.P."/>
            <person name="Metzger M.J."/>
        </authorList>
    </citation>
    <scope>NUCLEOTIDE SEQUENCE</scope>
    <source>
        <strain evidence="2">MELC-2E11</strain>
        <tissue evidence="2">Siphon/mantle</tissue>
    </source>
</reference>
<dbReference type="InterPro" id="IPR036852">
    <property type="entry name" value="Peptidase_S8/S53_dom_sf"/>
</dbReference>